<dbReference type="Proteomes" id="UP001300692">
    <property type="component" value="Unassembled WGS sequence"/>
</dbReference>
<dbReference type="PANTHER" id="PTHR45953">
    <property type="entry name" value="IDURONATE 2-SULFATASE"/>
    <property type="match status" value="1"/>
</dbReference>
<evidence type="ECO:0000313" key="6">
    <source>
        <dbReference type="Proteomes" id="UP001300692"/>
    </source>
</evidence>
<evidence type="ECO:0000256" key="2">
    <source>
        <dbReference type="ARBA" id="ARBA00022723"/>
    </source>
</evidence>
<dbReference type="InterPro" id="IPR017850">
    <property type="entry name" value="Alkaline_phosphatase_core_sf"/>
</dbReference>
<keyword evidence="2" id="KW-0479">Metal-binding</keyword>
<gene>
    <name evidence="5" type="ORF">N7U62_01265</name>
</gene>
<comment type="similarity">
    <text evidence="1">Belongs to the sulfatase family.</text>
</comment>
<dbReference type="InterPro" id="IPR000917">
    <property type="entry name" value="Sulfatase_N"/>
</dbReference>
<dbReference type="RefSeq" id="WP_264136060.1">
    <property type="nucleotide sequence ID" value="NZ_JAOYOD010000001.1"/>
</dbReference>
<dbReference type="Pfam" id="PF00884">
    <property type="entry name" value="Sulfatase"/>
    <property type="match status" value="1"/>
</dbReference>
<keyword evidence="3" id="KW-0378">Hydrolase</keyword>
<evidence type="ECO:0000256" key="3">
    <source>
        <dbReference type="ARBA" id="ARBA00022801"/>
    </source>
</evidence>
<proteinExistence type="inferred from homology"/>
<evidence type="ECO:0000259" key="4">
    <source>
        <dbReference type="Pfam" id="PF00884"/>
    </source>
</evidence>
<name>A0ABT3CP00_9BACT</name>
<reference evidence="5 6" key="1">
    <citation type="submission" date="2022-10" db="EMBL/GenBank/DDBJ databases">
        <title>Comparative genomics and taxonomic characterization of three novel marine species of genus Reichenbachiella exhibiting antioxidant and polysaccharide degradation activities.</title>
        <authorList>
            <person name="Muhammad N."/>
            <person name="Lee Y.-J."/>
            <person name="Ko J."/>
            <person name="Kim S.-G."/>
        </authorList>
    </citation>
    <scope>NUCLEOTIDE SEQUENCE [LARGE SCALE GENOMIC DNA]</scope>
    <source>
        <strain evidence="5 6">ABR2-5</strain>
    </source>
</reference>
<comment type="caution">
    <text evidence="5">The sequence shown here is derived from an EMBL/GenBank/DDBJ whole genome shotgun (WGS) entry which is preliminary data.</text>
</comment>
<evidence type="ECO:0000256" key="1">
    <source>
        <dbReference type="ARBA" id="ARBA00008779"/>
    </source>
</evidence>
<keyword evidence="6" id="KW-1185">Reference proteome</keyword>
<organism evidence="5 6">
    <name type="scientific">Reichenbachiella ulvae</name>
    <dbReference type="NCBI Taxonomy" id="2980104"/>
    <lineage>
        <taxon>Bacteria</taxon>
        <taxon>Pseudomonadati</taxon>
        <taxon>Bacteroidota</taxon>
        <taxon>Cytophagia</taxon>
        <taxon>Cytophagales</taxon>
        <taxon>Reichenbachiellaceae</taxon>
        <taxon>Reichenbachiella</taxon>
    </lineage>
</organism>
<feature type="domain" description="Sulfatase N-terminal" evidence="4">
    <location>
        <begin position="31"/>
        <end position="413"/>
    </location>
</feature>
<dbReference type="PROSITE" id="PS00523">
    <property type="entry name" value="SULFATASE_1"/>
    <property type="match status" value="1"/>
</dbReference>
<protein>
    <submittedName>
        <fullName evidence="5">Sulfatase-like hydrolase/transferase</fullName>
    </submittedName>
</protein>
<sequence>MRNTKLLLAVLVVGLVQVLLSASVCGQSKKKNLLFIMTDQQQYKALSYAGNDVLKTPNLDRLAKSGAFFKNAYTPSAVCAPARSSILTGHTVENTGMCNNEKAYFHQEEGLMKMPTFDEILTQYGYHCEYYGKWHTQSKHATVYQNPKSQSKNGKSIFEHGGQNHVYIDYINKNYPLVPLDSGQQIDKFTQRAYVPDPLDRLYGLNAEEVTKIKKGLSQPNFHGELKVPAQHSFTAFQAKETMDAIERLKDSTFSITCSFHFPHAPMIPPYPYYDMYPADEMNPPASIDDDMSNSPYRSANGRLGLPEYSDPEKIKYMISNYYGLIAEIDHWVGEIISTLDENGLAENTLIIFTSDHGEMLGAHGLREKNVFYEESSHIPLLISLPGEIEEQTQVDGYVSLIDLFPTILDYLDLPQHPSDGRTLRNLIDGLDTEHGKYVVTEWDYRGDVEPNYMIIMDGWKLMIPYSEESEVLNAMYNLHQDPHETNNLLGNNPDRHQYRDKAEELRAQLLEWLEERGSEHYSGVKSRKLI</sequence>
<dbReference type="SUPFAM" id="SSF53649">
    <property type="entry name" value="Alkaline phosphatase-like"/>
    <property type="match status" value="1"/>
</dbReference>
<evidence type="ECO:0000313" key="5">
    <source>
        <dbReference type="EMBL" id="MCV9385268.1"/>
    </source>
</evidence>
<dbReference type="Gene3D" id="3.40.720.10">
    <property type="entry name" value="Alkaline Phosphatase, subunit A"/>
    <property type="match status" value="1"/>
</dbReference>
<dbReference type="InterPro" id="IPR024607">
    <property type="entry name" value="Sulfatase_CS"/>
</dbReference>
<accession>A0ABT3CP00</accession>
<dbReference type="PANTHER" id="PTHR45953:SF1">
    <property type="entry name" value="IDURONATE 2-SULFATASE"/>
    <property type="match status" value="1"/>
</dbReference>
<dbReference type="EMBL" id="JAOYOD010000001">
    <property type="protein sequence ID" value="MCV9385268.1"/>
    <property type="molecule type" value="Genomic_DNA"/>
</dbReference>